<dbReference type="GeneID" id="29118969"/>
<organism evidence="1 2">
    <name type="scientific">Alternaria alternata</name>
    <name type="common">Alternaria rot fungus</name>
    <name type="synonym">Torula alternata</name>
    <dbReference type="NCBI Taxonomy" id="5599"/>
    <lineage>
        <taxon>Eukaryota</taxon>
        <taxon>Fungi</taxon>
        <taxon>Dikarya</taxon>
        <taxon>Ascomycota</taxon>
        <taxon>Pezizomycotina</taxon>
        <taxon>Dothideomycetes</taxon>
        <taxon>Pleosporomycetidae</taxon>
        <taxon>Pleosporales</taxon>
        <taxon>Pleosporineae</taxon>
        <taxon>Pleosporaceae</taxon>
        <taxon>Alternaria</taxon>
        <taxon>Alternaria sect. Alternaria</taxon>
        <taxon>Alternaria alternata complex</taxon>
    </lineage>
</organism>
<dbReference type="VEuPathDB" id="FungiDB:CC77DRAFT_840466"/>
<dbReference type="RefSeq" id="XP_018387252.1">
    <property type="nucleotide sequence ID" value="XM_018533375.1"/>
</dbReference>
<evidence type="ECO:0000313" key="1">
    <source>
        <dbReference type="EMBL" id="OAG21831.1"/>
    </source>
</evidence>
<evidence type="ECO:0000313" key="2">
    <source>
        <dbReference type="Proteomes" id="UP000077248"/>
    </source>
</evidence>
<proteinExistence type="predicted"/>
<gene>
    <name evidence="1" type="ORF">CC77DRAFT_840466</name>
</gene>
<reference evidence="1 2" key="1">
    <citation type="submission" date="2016-05" db="EMBL/GenBank/DDBJ databases">
        <title>Comparative analysis of secretome profiles of manganese(II)-oxidizing ascomycete fungi.</title>
        <authorList>
            <consortium name="DOE Joint Genome Institute"/>
            <person name="Zeiner C.A."/>
            <person name="Purvine S.O."/>
            <person name="Zink E.M."/>
            <person name="Wu S."/>
            <person name="Pasa-Tolic L."/>
            <person name="Chaput D.L."/>
            <person name="Haridas S."/>
            <person name="Grigoriev I.V."/>
            <person name="Santelli C.M."/>
            <person name="Hansel C.M."/>
        </authorList>
    </citation>
    <scope>NUCLEOTIDE SEQUENCE [LARGE SCALE GENOMIC DNA]</scope>
    <source>
        <strain evidence="1 2">SRC1lrK2f</strain>
    </source>
</reference>
<name>A0A177DRR9_ALTAL</name>
<keyword evidence="2" id="KW-1185">Reference proteome</keyword>
<dbReference type="KEGG" id="aalt:CC77DRAFT_840466"/>
<accession>A0A177DRR9</accession>
<sequence>MHYPMPLYDIHVGETSFAYGSRHWNPLTIAGLGIPGTVEWRLLDWRANNMERVVPAPGCGGEDTSRHTGRFVRWLFARGCSTNNSTCYTGSGLKWYETITVQLQQPPQPSEQDCQWHYHSIDKVITRAPHNPDEQSDKHHIITYDVQVVNQFSGFVISMTTTSTNRLKMQLIPGIRPLIAMRKQSYGSRKTRRLSLQILKMLHRRNQ</sequence>
<dbReference type="AlphaFoldDB" id="A0A177DRR9"/>
<dbReference type="Proteomes" id="UP000077248">
    <property type="component" value="Unassembled WGS sequence"/>
</dbReference>
<dbReference type="EMBL" id="KV441476">
    <property type="protein sequence ID" value="OAG21831.1"/>
    <property type="molecule type" value="Genomic_DNA"/>
</dbReference>
<protein>
    <submittedName>
        <fullName evidence="1">Uncharacterized protein</fullName>
    </submittedName>
</protein>